<feature type="compositionally biased region" description="Basic and acidic residues" evidence="1">
    <location>
        <begin position="1"/>
        <end position="32"/>
    </location>
</feature>
<proteinExistence type="predicted"/>
<evidence type="ECO:0000256" key="1">
    <source>
        <dbReference type="SAM" id="MobiDB-lite"/>
    </source>
</evidence>
<comment type="caution">
    <text evidence="2">The sequence shown here is derived from an EMBL/GenBank/DDBJ whole genome shotgun (WGS) entry which is preliminary data.</text>
</comment>
<dbReference type="AlphaFoldDB" id="A0A8S9IS89"/>
<gene>
    <name evidence="2" type="ORF">F2Q70_00000893</name>
</gene>
<organism evidence="2">
    <name type="scientific">Brassica cretica</name>
    <name type="common">Mustard</name>
    <dbReference type="NCBI Taxonomy" id="69181"/>
    <lineage>
        <taxon>Eukaryota</taxon>
        <taxon>Viridiplantae</taxon>
        <taxon>Streptophyta</taxon>
        <taxon>Embryophyta</taxon>
        <taxon>Tracheophyta</taxon>
        <taxon>Spermatophyta</taxon>
        <taxon>Magnoliopsida</taxon>
        <taxon>eudicotyledons</taxon>
        <taxon>Gunneridae</taxon>
        <taxon>Pentapetalae</taxon>
        <taxon>rosids</taxon>
        <taxon>malvids</taxon>
        <taxon>Brassicales</taxon>
        <taxon>Brassicaceae</taxon>
        <taxon>Brassiceae</taxon>
        <taxon>Brassica</taxon>
    </lineage>
</organism>
<sequence length="154" mass="17533">MSENDLKRLKEARRNGRSRSDLMVDDKERNRTPPDSATLESSRRKKIEDQSPTPALSEQPESEKRQDLFGEVREKAEKKGKICLESAYSANLQDLNLRVDAQVLWSSLPLLGNATNLQHFDLSGCSKLLHLRDKEIQEIGSWVKECSSLPRLVT</sequence>
<feature type="region of interest" description="Disordered" evidence="1">
    <location>
        <begin position="1"/>
        <end position="67"/>
    </location>
</feature>
<reference evidence="2" key="1">
    <citation type="submission" date="2019-12" db="EMBL/GenBank/DDBJ databases">
        <title>Genome sequencing and annotation of Brassica cretica.</title>
        <authorList>
            <person name="Studholme D.J."/>
            <person name="Sarris P.F."/>
        </authorList>
    </citation>
    <scope>NUCLEOTIDE SEQUENCE</scope>
    <source>
        <strain evidence="2">PFS-102/07</strain>
        <tissue evidence="2">Leaf</tissue>
    </source>
</reference>
<protein>
    <submittedName>
        <fullName evidence="2">Uncharacterized protein</fullName>
    </submittedName>
</protein>
<evidence type="ECO:0000313" key="2">
    <source>
        <dbReference type="EMBL" id="KAF2572811.1"/>
    </source>
</evidence>
<name>A0A8S9IS89_BRACR</name>
<accession>A0A8S9IS89</accession>
<dbReference type="EMBL" id="QGKY02001015">
    <property type="protein sequence ID" value="KAF2572811.1"/>
    <property type="molecule type" value="Genomic_DNA"/>
</dbReference>
<dbReference type="SUPFAM" id="SSF52047">
    <property type="entry name" value="RNI-like"/>
    <property type="match status" value="1"/>
</dbReference>